<dbReference type="Pfam" id="PF10363">
    <property type="entry name" value="RTP1_C1"/>
    <property type="match status" value="1"/>
</dbReference>
<comment type="similarity">
    <text evidence="1">Belongs to the Tango6 family.</text>
</comment>
<evidence type="ECO:0000313" key="5">
    <source>
        <dbReference type="Proteomes" id="UP001388673"/>
    </source>
</evidence>
<proteinExistence type="inferred from homology"/>
<dbReference type="RefSeq" id="XP_066804460.1">
    <property type="nucleotide sequence ID" value="XM_066944537.1"/>
</dbReference>
<dbReference type="GO" id="GO:0009306">
    <property type="term" value="P:protein secretion"/>
    <property type="evidence" value="ECO:0007669"/>
    <property type="project" value="TreeGrafter"/>
</dbReference>
<evidence type="ECO:0000259" key="2">
    <source>
        <dbReference type="Pfam" id="PF10304"/>
    </source>
</evidence>
<dbReference type="KEGG" id="kne:92178669"/>
<dbReference type="GeneID" id="92178669"/>
<dbReference type="InterPro" id="IPR019451">
    <property type="entry name" value="Rtp1_C1"/>
</dbReference>
<protein>
    <recommendedName>
        <fullName evidence="6">RNA polymerase II assembly factor Rtp1 C-terminal domain-containing protein</fullName>
    </recommendedName>
</protein>
<dbReference type="SUPFAM" id="SSF48371">
    <property type="entry name" value="ARM repeat"/>
    <property type="match status" value="1"/>
</dbReference>
<organism evidence="4 5">
    <name type="scientific">Kwoniella newhampshirensis</name>
    <dbReference type="NCBI Taxonomy" id="1651941"/>
    <lineage>
        <taxon>Eukaryota</taxon>
        <taxon>Fungi</taxon>
        <taxon>Dikarya</taxon>
        <taxon>Basidiomycota</taxon>
        <taxon>Agaricomycotina</taxon>
        <taxon>Tremellomycetes</taxon>
        <taxon>Tremellales</taxon>
        <taxon>Cryptococcaceae</taxon>
        <taxon>Kwoniella</taxon>
    </lineage>
</organism>
<dbReference type="InterPro" id="IPR039600">
    <property type="entry name" value="TANGO6/Rtp1"/>
</dbReference>
<evidence type="ECO:0000313" key="4">
    <source>
        <dbReference type="EMBL" id="KAK8864164.1"/>
    </source>
</evidence>
<feature type="domain" description="RNA polymerase II assembly factor Rtp1 C-terminal" evidence="2">
    <location>
        <begin position="1143"/>
        <end position="1169"/>
    </location>
</feature>
<name>A0AAW0Z295_9TREE</name>
<dbReference type="PANTHER" id="PTHR20959">
    <property type="entry name" value="TRANSPORT AND GOLGI ORGANIZATION PROTEIN 6 FAMILY MEMBER"/>
    <property type="match status" value="1"/>
</dbReference>
<gene>
    <name evidence="4" type="ORF">IAR55_001410</name>
</gene>
<dbReference type="Proteomes" id="UP001388673">
    <property type="component" value="Unassembled WGS sequence"/>
</dbReference>
<evidence type="ECO:0000259" key="3">
    <source>
        <dbReference type="Pfam" id="PF10363"/>
    </source>
</evidence>
<dbReference type="InterPro" id="IPR011989">
    <property type="entry name" value="ARM-like"/>
</dbReference>
<dbReference type="InterPro" id="IPR016024">
    <property type="entry name" value="ARM-type_fold"/>
</dbReference>
<accession>A0AAW0Z295</accession>
<dbReference type="Pfam" id="PF10304">
    <property type="entry name" value="RTP1_C2"/>
    <property type="match status" value="1"/>
</dbReference>
<dbReference type="PANTHER" id="PTHR20959:SF1">
    <property type="entry name" value="TRANSPORT AND GOLGI ORGANIZATION PROTEIN 6 HOMOLOG"/>
    <property type="match status" value="1"/>
</dbReference>
<feature type="domain" description="RNA polymerase II assembly factor Rtp1 C-terminal" evidence="3">
    <location>
        <begin position="815"/>
        <end position="932"/>
    </location>
</feature>
<comment type="caution">
    <text evidence="4">The sequence shown here is derived from an EMBL/GenBank/DDBJ whole genome shotgun (WGS) entry which is preliminary data.</text>
</comment>
<dbReference type="EMBL" id="JBCAWK010000003">
    <property type="protein sequence ID" value="KAK8864164.1"/>
    <property type="molecule type" value="Genomic_DNA"/>
</dbReference>
<reference evidence="4 5" key="1">
    <citation type="journal article" date="2024" name="bioRxiv">
        <title>Comparative genomics of Cryptococcus and Kwoniella reveals pathogenesis evolution and contrasting karyotype dynamics via intercentromeric recombination or chromosome fusion.</title>
        <authorList>
            <person name="Coelho M.A."/>
            <person name="David-Palma M."/>
            <person name="Shea T."/>
            <person name="Bowers K."/>
            <person name="McGinley-Smith S."/>
            <person name="Mohammad A.W."/>
            <person name="Gnirke A."/>
            <person name="Yurkov A.M."/>
            <person name="Nowrousian M."/>
            <person name="Sun S."/>
            <person name="Cuomo C.A."/>
            <person name="Heitman J."/>
        </authorList>
    </citation>
    <scope>NUCLEOTIDE SEQUENCE [LARGE SCALE GENOMIC DNA]</scope>
    <source>
        <strain evidence="4 5">CBS 13917</strain>
    </source>
</reference>
<evidence type="ECO:0008006" key="6">
    <source>
        <dbReference type="Google" id="ProtNLM"/>
    </source>
</evidence>
<dbReference type="Gene3D" id="1.25.10.10">
    <property type="entry name" value="Leucine-rich Repeat Variant"/>
    <property type="match status" value="1"/>
</dbReference>
<dbReference type="AlphaFoldDB" id="A0AAW0Z295"/>
<evidence type="ECO:0000256" key="1">
    <source>
        <dbReference type="ARBA" id="ARBA00005724"/>
    </source>
</evidence>
<dbReference type="InterPro" id="IPR019414">
    <property type="entry name" value="Rtp1_C2"/>
</dbReference>
<keyword evidence="5" id="KW-1185">Reference proteome</keyword>
<sequence>MPRPTSPGGPSLRTLLRAGEVLLRPPQPLPSNPPDILQRLKACSKVLPKEWKRSCPEWSDDDELDQVGNSAPALPSAVIVNPNTGVMVMEEEQRRKKRKEELLFIVGKRCFALIKAIQNWLKREFWPKDERGGMEQKDFLLGTADLRLIKLMVSHVTFSYLLSLTIEYARSLPHIDPSTADPLSSGIETLLGILRSPSPPRPAAGPSSQSPIPPTIVTENIISSHLMPVFLATVILAYTPSSPPEKNAHLRKAFNGVLMDMTPGYAISTLVNVLKLLIQGRNPGVKPNGWVREWPKYPDSIVNGILTFQTRRPGGVRGLMENVLGESAKTDNFASVDGKKLDHIFNLLVRIPRESTEETYYPWLLSELFAMIPLTASSPHHPVAFVNTACYIIQRLSATDRPLIKEWLKTKLHSPWYPKLTVLPKQGEPVVAASWEAIKRSIQNINLLLLENPKIPEFIEFIVTGILPPLFSLFTFLSHDRNDGGEPQIPRVDKRDGHRAKVTIFSELLADVRYSLISWGKNSSKEACVKGIWSIVEGGNGWGRDQADGTFPALFWEKEERDGGVRLMAGSPSDSDLILNSALPDIVLPHSAVPTSAQPDDRARNLLAEPRASPDAKVLCGVIQAFARPDVSSEVILKSLDLWRVRTSTEVEPSMDSLLNLQLTITMMEQLGDQLFAKPNQVLGFVERVLSDQVVALDNAEMSAPLKLNSRLIEVDGEGHGGLDDDLAPDGKRGLIEVACQLLASLEAEGQLSEDDLTILQPIAFHLTEISARSPSVSIRNASREAYLLLQAHQEPNRGAAEHFEDPKQIAAEAYKQALGSINDTELPVRAHGLIRLRDLVISESFDRTLITSILDVFMKNIEDDDSFIYLSAVKGLSGTVDVIGREVFEKVIAIYEADVDSLKGDSEGIMLDKILRLAEVLDQVIKRAGETLGEYANQIIPTLMRVFPDSSLPTIVRSSALSLLTSCAATSYLAILPWTSELAEATIDLVQLESVTSSPFRPPSSTPEIQIGLKEVESRWKNGPRKIQLIEDEEPEEEEQEVKVVQPRIVDSDPIKKADSKHPTLRRAALVLLEEVFRTLYAIGIRKIMKGQQFISASDIKIRPIVEPIILERPRKESKVLESIAGEEEWQVSPSLIDRAETVLQYVAQTDEDEIVRGHAEAIVGELDMVRLVARGKAASESGLSSGLEKLRLN</sequence>